<feature type="chain" id="PRO_5003939530" evidence="1">
    <location>
        <begin position="20"/>
        <end position="362"/>
    </location>
</feature>
<dbReference type="GeneID" id="15805816"/>
<dbReference type="RefSeq" id="XP_004831415.1">
    <property type="nucleotide sequence ID" value="XM_004831358.1"/>
</dbReference>
<reference evidence="2 3" key="1">
    <citation type="journal article" date="2012" name="BMC Genomics">
        <title>Comparative genomic analysis and phylogenetic position of Theileria equi.</title>
        <authorList>
            <person name="Kappmeyer L.S."/>
            <person name="Thiagarajan M."/>
            <person name="Herndon D.R."/>
            <person name="Ramsay J.D."/>
            <person name="Caler E."/>
            <person name="Djikeng A."/>
            <person name="Gillespie J.J."/>
            <person name="Lau A.O."/>
            <person name="Roalson E.H."/>
            <person name="Silva J.C."/>
            <person name="Silva M.G."/>
            <person name="Suarez C.E."/>
            <person name="Ueti M.W."/>
            <person name="Nene V.M."/>
            <person name="Mealey R.H."/>
            <person name="Knowles D.P."/>
            <person name="Brayton K.A."/>
        </authorList>
    </citation>
    <scope>NUCLEOTIDE SEQUENCE [LARGE SCALE GENOMIC DNA]</scope>
    <source>
        <strain evidence="2 3">WA</strain>
    </source>
</reference>
<dbReference type="KEGG" id="beq:BEWA_011670"/>
<feature type="signal peptide" evidence="1">
    <location>
        <begin position="1"/>
        <end position="19"/>
    </location>
</feature>
<evidence type="ECO:0000313" key="2">
    <source>
        <dbReference type="EMBL" id="AFZ81749.1"/>
    </source>
</evidence>
<dbReference type="InterPro" id="IPR007480">
    <property type="entry name" value="DUF529"/>
</dbReference>
<name>L0B3S3_THEEQ</name>
<dbReference type="Pfam" id="PF04385">
    <property type="entry name" value="FAINT"/>
    <property type="match status" value="1"/>
</dbReference>
<dbReference type="Proteomes" id="UP000031512">
    <property type="component" value="Chromosome 3"/>
</dbReference>
<evidence type="ECO:0000313" key="3">
    <source>
        <dbReference type="Proteomes" id="UP000031512"/>
    </source>
</evidence>
<dbReference type="AlphaFoldDB" id="L0B3S3"/>
<organism evidence="2 3">
    <name type="scientific">Theileria equi strain WA</name>
    <dbReference type="NCBI Taxonomy" id="1537102"/>
    <lineage>
        <taxon>Eukaryota</taxon>
        <taxon>Sar</taxon>
        <taxon>Alveolata</taxon>
        <taxon>Apicomplexa</taxon>
        <taxon>Aconoidasida</taxon>
        <taxon>Piroplasmida</taxon>
        <taxon>Theileriidae</taxon>
        <taxon>Theileria</taxon>
    </lineage>
</organism>
<protein>
    <submittedName>
        <fullName evidence="2">Signal peptide-containing protein</fullName>
    </submittedName>
</protein>
<gene>
    <name evidence="2" type="ORF">BEWA_011670</name>
</gene>
<dbReference type="VEuPathDB" id="PiroplasmaDB:BEWA_011670"/>
<evidence type="ECO:0000256" key="1">
    <source>
        <dbReference type="SAM" id="SignalP"/>
    </source>
</evidence>
<accession>L0B3S3</accession>
<sequence length="362" mass="41060">MFKLFAILAFIGSSSFVSALDVTLDYNTIVNFEHFNYLGVRSGPFYEIIYTPVKDFVLTKIVGHGFTFFEAAAGESALDFHLILNFTLPFIAYFTVQLPDGSKKVRYFKKCNGWAETTKEIYDGIYNRDYPVELNFSDKVTLDINAVDENKFLTNASDENGHRIFNISPLNGTSIGKIVDGEHTIWETSSGDVFGYYSLIYSVGDRPLLCRVHIVDKARFNHKLFIKTDGQWGPVSLPSYIENLHKSAFYSRSLDIASDKHDDVSIVEGARFGVDYKLFTPSLYRNLDKVHAGGQVLYERQDKQHCSHVAVHYEAGLPTHVHLIVVSFSSSEIIHNFFKKEGDKFVTVAGENFPENFKFLLN</sequence>
<keyword evidence="3" id="KW-1185">Reference proteome</keyword>
<dbReference type="EMBL" id="CP001670">
    <property type="protein sequence ID" value="AFZ81749.1"/>
    <property type="molecule type" value="Genomic_DNA"/>
</dbReference>
<proteinExistence type="predicted"/>
<keyword evidence="1" id="KW-0732">Signal</keyword>